<accession>A0A2M9D226</accession>
<reference evidence="2 3" key="1">
    <citation type="submission" date="2017-11" db="EMBL/GenBank/DDBJ databases">
        <title>Genomic Encyclopedia of Archaeal and Bacterial Type Strains, Phase II (KMG-II): From Individual Species to Whole Genera.</title>
        <authorList>
            <person name="Goeker M."/>
        </authorList>
    </citation>
    <scope>NUCLEOTIDE SEQUENCE [LARGE SCALE GENOMIC DNA]</scope>
    <source>
        <strain evidence="2 3">DSM 16400</strain>
    </source>
</reference>
<keyword evidence="1" id="KW-0812">Transmembrane</keyword>
<sequence>MAALWLVAFSAQVADYATARFDHLRLARGVRTRLRLHPVAWTVPLAGIAIVALTISADWSTRLFFADPAQAPAAILIALGTVVVAVIIVAIIAVVVVRPPADSYRLVRDELLESAGLRIHQDQVDEFRARVTAIDNATKAHRAADAATVSAALQLSVRTPHRLIAPVLAVVLVVVSGIAAGQDSASPWVVLGAVLAVVVSVVVGIVAAQASLALAMSVRSTQDVYRGELMSLIVEAERSSKKRVAGLGDRVNRALSILREQQEGTK</sequence>
<feature type="transmembrane region" description="Helical" evidence="1">
    <location>
        <begin position="34"/>
        <end position="55"/>
    </location>
</feature>
<dbReference type="AlphaFoldDB" id="A0A2M9D226"/>
<feature type="transmembrane region" description="Helical" evidence="1">
    <location>
        <begin position="188"/>
        <end position="216"/>
    </location>
</feature>
<keyword evidence="1" id="KW-0472">Membrane</keyword>
<keyword evidence="1" id="KW-1133">Transmembrane helix</keyword>
<feature type="transmembrane region" description="Helical" evidence="1">
    <location>
        <begin position="163"/>
        <end position="182"/>
    </location>
</feature>
<keyword evidence="3" id="KW-1185">Reference proteome</keyword>
<organism evidence="2 3">
    <name type="scientific">Salinibacterium amurskyense</name>
    <dbReference type="NCBI Taxonomy" id="205941"/>
    <lineage>
        <taxon>Bacteria</taxon>
        <taxon>Bacillati</taxon>
        <taxon>Actinomycetota</taxon>
        <taxon>Actinomycetes</taxon>
        <taxon>Micrococcales</taxon>
        <taxon>Microbacteriaceae</taxon>
        <taxon>Salinibacterium</taxon>
    </lineage>
</organism>
<name>A0A2M9D226_9MICO</name>
<comment type="caution">
    <text evidence="2">The sequence shown here is derived from an EMBL/GenBank/DDBJ whole genome shotgun (WGS) entry which is preliminary data.</text>
</comment>
<dbReference type="EMBL" id="PGFH01000003">
    <property type="protein sequence ID" value="PJJ78135.1"/>
    <property type="molecule type" value="Genomic_DNA"/>
</dbReference>
<protein>
    <submittedName>
        <fullName evidence="2">Uncharacterized protein</fullName>
    </submittedName>
</protein>
<dbReference type="Proteomes" id="UP000231742">
    <property type="component" value="Unassembled WGS sequence"/>
</dbReference>
<evidence type="ECO:0000313" key="2">
    <source>
        <dbReference type="EMBL" id="PJJ78135.1"/>
    </source>
</evidence>
<evidence type="ECO:0000256" key="1">
    <source>
        <dbReference type="SAM" id="Phobius"/>
    </source>
</evidence>
<proteinExistence type="predicted"/>
<feature type="transmembrane region" description="Helical" evidence="1">
    <location>
        <begin position="75"/>
        <end position="97"/>
    </location>
</feature>
<evidence type="ECO:0000313" key="3">
    <source>
        <dbReference type="Proteomes" id="UP000231742"/>
    </source>
</evidence>
<gene>
    <name evidence="2" type="ORF">CLV85_2590</name>
</gene>